<evidence type="ECO:0000313" key="2">
    <source>
        <dbReference type="Proteomes" id="UP000270094"/>
    </source>
</evidence>
<proteinExistence type="predicted"/>
<gene>
    <name evidence="1" type="ORF">SVUK_LOCUS4591</name>
</gene>
<organism evidence="1 2">
    <name type="scientific">Strongylus vulgaris</name>
    <name type="common">Blood worm</name>
    <dbReference type="NCBI Taxonomy" id="40348"/>
    <lineage>
        <taxon>Eukaryota</taxon>
        <taxon>Metazoa</taxon>
        <taxon>Ecdysozoa</taxon>
        <taxon>Nematoda</taxon>
        <taxon>Chromadorea</taxon>
        <taxon>Rhabditida</taxon>
        <taxon>Rhabditina</taxon>
        <taxon>Rhabditomorpha</taxon>
        <taxon>Strongyloidea</taxon>
        <taxon>Strongylidae</taxon>
        <taxon>Strongylus</taxon>
    </lineage>
</organism>
<sequence>MGRGAGATAWANCRKGRFVANSSTTISRH</sequence>
<evidence type="ECO:0000313" key="1">
    <source>
        <dbReference type="EMBL" id="VDM69593.1"/>
    </source>
</evidence>
<keyword evidence="2" id="KW-1185">Reference proteome</keyword>
<protein>
    <submittedName>
        <fullName evidence="1">Uncharacterized protein</fullName>
    </submittedName>
</protein>
<dbReference type="EMBL" id="UYYB01012805">
    <property type="protein sequence ID" value="VDM69593.1"/>
    <property type="molecule type" value="Genomic_DNA"/>
</dbReference>
<name>A0A3P7IP66_STRVU</name>
<accession>A0A3P7IP66</accession>
<dbReference type="Proteomes" id="UP000270094">
    <property type="component" value="Unassembled WGS sequence"/>
</dbReference>
<reference evidence="1 2" key="1">
    <citation type="submission" date="2018-11" db="EMBL/GenBank/DDBJ databases">
        <authorList>
            <consortium name="Pathogen Informatics"/>
        </authorList>
    </citation>
    <scope>NUCLEOTIDE SEQUENCE [LARGE SCALE GENOMIC DNA]</scope>
</reference>
<dbReference type="AlphaFoldDB" id="A0A3P7IP66"/>